<keyword evidence="1" id="KW-1133">Transmembrane helix</keyword>
<organism evidence="2 3">
    <name type="scientific">Petrolisthes cinctipes</name>
    <name type="common">Flat porcelain crab</name>
    <dbReference type="NCBI Taxonomy" id="88211"/>
    <lineage>
        <taxon>Eukaryota</taxon>
        <taxon>Metazoa</taxon>
        <taxon>Ecdysozoa</taxon>
        <taxon>Arthropoda</taxon>
        <taxon>Crustacea</taxon>
        <taxon>Multicrustacea</taxon>
        <taxon>Malacostraca</taxon>
        <taxon>Eumalacostraca</taxon>
        <taxon>Eucarida</taxon>
        <taxon>Decapoda</taxon>
        <taxon>Pleocyemata</taxon>
        <taxon>Anomura</taxon>
        <taxon>Galatheoidea</taxon>
        <taxon>Porcellanidae</taxon>
        <taxon>Petrolisthes</taxon>
    </lineage>
</organism>
<evidence type="ECO:0000256" key="1">
    <source>
        <dbReference type="SAM" id="Phobius"/>
    </source>
</evidence>
<evidence type="ECO:0008006" key="4">
    <source>
        <dbReference type="Google" id="ProtNLM"/>
    </source>
</evidence>
<name>A0AAE1FBW5_PETCI</name>
<keyword evidence="1" id="KW-0472">Membrane</keyword>
<dbReference type="Proteomes" id="UP001286313">
    <property type="component" value="Unassembled WGS sequence"/>
</dbReference>
<dbReference type="EMBL" id="JAWQEG010002530">
    <property type="protein sequence ID" value="KAK3871320.1"/>
    <property type="molecule type" value="Genomic_DNA"/>
</dbReference>
<proteinExistence type="predicted"/>
<sequence length="69" mass="7570">MLCWYGGGVDGVYYDEGDSGIVVVVVVVVVVVQNIVVLVQMLLVLLVRSREKVVLWLKTDLIVGRGILL</sequence>
<evidence type="ECO:0000313" key="3">
    <source>
        <dbReference type="Proteomes" id="UP001286313"/>
    </source>
</evidence>
<keyword evidence="1" id="KW-0812">Transmembrane</keyword>
<dbReference type="AlphaFoldDB" id="A0AAE1FBW5"/>
<protein>
    <recommendedName>
        <fullName evidence="4">Transmembrane protein</fullName>
    </recommendedName>
</protein>
<evidence type="ECO:0000313" key="2">
    <source>
        <dbReference type="EMBL" id="KAK3871320.1"/>
    </source>
</evidence>
<feature type="transmembrane region" description="Helical" evidence="1">
    <location>
        <begin position="20"/>
        <end position="47"/>
    </location>
</feature>
<keyword evidence="3" id="KW-1185">Reference proteome</keyword>
<reference evidence="2" key="1">
    <citation type="submission" date="2023-10" db="EMBL/GenBank/DDBJ databases">
        <title>Genome assemblies of two species of porcelain crab, Petrolisthes cinctipes and Petrolisthes manimaculis (Anomura: Porcellanidae).</title>
        <authorList>
            <person name="Angst P."/>
        </authorList>
    </citation>
    <scope>NUCLEOTIDE SEQUENCE</scope>
    <source>
        <strain evidence="2">PB745_01</strain>
        <tissue evidence="2">Gill</tissue>
    </source>
</reference>
<comment type="caution">
    <text evidence="2">The sequence shown here is derived from an EMBL/GenBank/DDBJ whole genome shotgun (WGS) entry which is preliminary data.</text>
</comment>
<accession>A0AAE1FBW5</accession>
<gene>
    <name evidence="2" type="ORF">Pcinc_023528</name>
</gene>